<keyword evidence="2" id="KW-1185">Reference proteome</keyword>
<accession>A0A0R1WI70</accession>
<dbReference type="PATRIC" id="fig|1423774.3.peg.384"/>
<organism evidence="1 2">
    <name type="scientific">Companilactobacillus nantensis DSM 16982</name>
    <dbReference type="NCBI Taxonomy" id="1423774"/>
    <lineage>
        <taxon>Bacteria</taxon>
        <taxon>Bacillati</taxon>
        <taxon>Bacillota</taxon>
        <taxon>Bacilli</taxon>
        <taxon>Lactobacillales</taxon>
        <taxon>Lactobacillaceae</taxon>
        <taxon>Companilactobacillus</taxon>
    </lineage>
</organism>
<sequence length="104" mass="12003">MSRFQKINSLNEFDLKYEYDFSKVNMIINPGKGAGIAMKINIQDGFYGGTDKILFIYNNGFIVYYEFGHEDSGALKSTYARTNLKLKRVSKDENIFEPQLPEQN</sequence>
<protein>
    <submittedName>
        <fullName evidence="1">Uncharacterized protein</fullName>
    </submittedName>
</protein>
<dbReference type="RefSeq" id="WP_057891950.1">
    <property type="nucleotide sequence ID" value="NZ_AZFV01000011.1"/>
</dbReference>
<dbReference type="AlphaFoldDB" id="A0A0R1WI70"/>
<comment type="caution">
    <text evidence="1">The sequence shown here is derived from an EMBL/GenBank/DDBJ whole genome shotgun (WGS) entry which is preliminary data.</text>
</comment>
<evidence type="ECO:0000313" key="1">
    <source>
        <dbReference type="EMBL" id="KRM17293.1"/>
    </source>
</evidence>
<dbReference type="EMBL" id="AZFV01000011">
    <property type="protein sequence ID" value="KRM17293.1"/>
    <property type="molecule type" value="Genomic_DNA"/>
</dbReference>
<dbReference type="Proteomes" id="UP000051302">
    <property type="component" value="Unassembled WGS sequence"/>
</dbReference>
<gene>
    <name evidence="1" type="ORF">FD31_GL000372</name>
</gene>
<evidence type="ECO:0000313" key="2">
    <source>
        <dbReference type="Proteomes" id="UP000051302"/>
    </source>
</evidence>
<name>A0A0R1WI70_9LACO</name>
<reference evidence="1 2" key="1">
    <citation type="journal article" date="2015" name="Genome Announc.">
        <title>Expanding the biotechnology potential of lactobacilli through comparative genomics of 213 strains and associated genera.</title>
        <authorList>
            <person name="Sun Z."/>
            <person name="Harris H.M."/>
            <person name="McCann A."/>
            <person name="Guo C."/>
            <person name="Argimon S."/>
            <person name="Zhang W."/>
            <person name="Yang X."/>
            <person name="Jeffery I.B."/>
            <person name="Cooney J.C."/>
            <person name="Kagawa T.F."/>
            <person name="Liu W."/>
            <person name="Song Y."/>
            <person name="Salvetti E."/>
            <person name="Wrobel A."/>
            <person name="Rasinkangas P."/>
            <person name="Parkhill J."/>
            <person name="Rea M.C."/>
            <person name="O'Sullivan O."/>
            <person name="Ritari J."/>
            <person name="Douillard F.P."/>
            <person name="Paul Ross R."/>
            <person name="Yang R."/>
            <person name="Briner A.E."/>
            <person name="Felis G.E."/>
            <person name="de Vos W.M."/>
            <person name="Barrangou R."/>
            <person name="Klaenhammer T.R."/>
            <person name="Caufield P.W."/>
            <person name="Cui Y."/>
            <person name="Zhang H."/>
            <person name="O'Toole P.W."/>
        </authorList>
    </citation>
    <scope>NUCLEOTIDE SEQUENCE [LARGE SCALE GENOMIC DNA]</scope>
    <source>
        <strain evidence="1 2">DSM 16982</strain>
    </source>
</reference>
<proteinExistence type="predicted"/>